<comment type="caution">
    <text evidence="2">The sequence shown here is derived from an EMBL/GenBank/DDBJ whole genome shotgun (WGS) entry which is preliminary data.</text>
</comment>
<dbReference type="PANTHER" id="PTHR34355:SF7">
    <property type="entry name" value="JOSEPHIN PROTEIN-LIKE PROTEIN"/>
    <property type="match status" value="1"/>
</dbReference>
<evidence type="ECO:0008006" key="4">
    <source>
        <dbReference type="Google" id="ProtNLM"/>
    </source>
</evidence>
<gene>
    <name evidence="2" type="ORF">TIFTF001_000295</name>
</gene>
<organism evidence="2 3">
    <name type="scientific">Ficus carica</name>
    <name type="common">Common fig</name>
    <dbReference type="NCBI Taxonomy" id="3494"/>
    <lineage>
        <taxon>Eukaryota</taxon>
        <taxon>Viridiplantae</taxon>
        <taxon>Streptophyta</taxon>
        <taxon>Embryophyta</taxon>
        <taxon>Tracheophyta</taxon>
        <taxon>Spermatophyta</taxon>
        <taxon>Magnoliopsida</taxon>
        <taxon>eudicotyledons</taxon>
        <taxon>Gunneridae</taxon>
        <taxon>Pentapetalae</taxon>
        <taxon>rosids</taxon>
        <taxon>fabids</taxon>
        <taxon>Rosales</taxon>
        <taxon>Moraceae</taxon>
        <taxon>Ficeae</taxon>
        <taxon>Ficus</taxon>
    </lineage>
</organism>
<name>A0AA87YV98_FICCA</name>
<evidence type="ECO:0000256" key="1">
    <source>
        <dbReference type="SAM" id="MobiDB-lite"/>
    </source>
</evidence>
<evidence type="ECO:0000313" key="2">
    <source>
        <dbReference type="EMBL" id="GMN23827.1"/>
    </source>
</evidence>
<dbReference type="AlphaFoldDB" id="A0AA87YV98"/>
<accession>A0AA87YV98</accession>
<proteinExistence type="predicted"/>
<dbReference type="PANTHER" id="PTHR34355">
    <property type="entry name" value="JOSEPHIN-LIKE PROTEIN"/>
    <property type="match status" value="1"/>
</dbReference>
<dbReference type="Proteomes" id="UP001187192">
    <property type="component" value="Unassembled WGS sequence"/>
</dbReference>
<sequence>MEQKSFLYERQSSGKRFAERKSRLGGSRRFEQLPKEPSVLTSVSPMRFLKHFAGHVARALCLVSGKRPSPSGKNVSSSARSKPLVAPLDSHRMEAIEDCIQFINSSSTFSRSNSTANS</sequence>
<keyword evidence="3" id="KW-1185">Reference proteome</keyword>
<feature type="compositionally biased region" description="Basic and acidic residues" evidence="1">
    <location>
        <begin position="16"/>
        <end position="29"/>
    </location>
</feature>
<dbReference type="EMBL" id="BTGU01000001">
    <property type="protein sequence ID" value="GMN23827.1"/>
    <property type="molecule type" value="Genomic_DNA"/>
</dbReference>
<protein>
    <recommendedName>
        <fullName evidence="4">Josephin-like protein</fullName>
    </recommendedName>
</protein>
<feature type="region of interest" description="Disordered" evidence="1">
    <location>
        <begin position="1"/>
        <end position="29"/>
    </location>
</feature>
<reference evidence="2" key="1">
    <citation type="submission" date="2023-07" db="EMBL/GenBank/DDBJ databases">
        <title>draft genome sequence of fig (Ficus carica).</title>
        <authorList>
            <person name="Takahashi T."/>
            <person name="Nishimura K."/>
        </authorList>
    </citation>
    <scope>NUCLEOTIDE SEQUENCE</scope>
</reference>
<evidence type="ECO:0000313" key="3">
    <source>
        <dbReference type="Proteomes" id="UP001187192"/>
    </source>
</evidence>